<evidence type="ECO:0000259" key="1">
    <source>
        <dbReference type="Pfam" id="PF01878"/>
    </source>
</evidence>
<dbReference type="InterPro" id="IPR015947">
    <property type="entry name" value="PUA-like_sf"/>
</dbReference>
<proteinExistence type="predicted"/>
<evidence type="ECO:0000313" key="2">
    <source>
        <dbReference type="EMBL" id="BDE05148.1"/>
    </source>
</evidence>
<evidence type="ECO:0000313" key="3">
    <source>
        <dbReference type="Proteomes" id="UP001317532"/>
    </source>
</evidence>
<feature type="domain" description="EVE" evidence="1">
    <location>
        <begin position="3"/>
        <end position="148"/>
    </location>
</feature>
<accession>A0AAN1XSW0</accession>
<sequence length="153" mass="17581">MPRHWLFKTEPETFSIDDLARDGTTEWSGVRNFQARNLMREMKLGDLGFFYHSSISPPGVVGICKVVAEAHPDSSQFVKKGEYWDPSSSRANPKWWCVDVGFVEKFPRMIAIEELRAIPDLAYMPLLRRGQRLSVQPVSDQEWALIVRLGREA</sequence>
<protein>
    <submittedName>
        <fullName evidence="2">EVE domain-containing protein</fullName>
    </submittedName>
</protein>
<dbReference type="InterPro" id="IPR002740">
    <property type="entry name" value="EVE_domain"/>
</dbReference>
<dbReference type="InterPro" id="IPR052181">
    <property type="entry name" value="5hmC_binding"/>
</dbReference>
<dbReference type="CDD" id="cd21133">
    <property type="entry name" value="EVE"/>
    <property type="match status" value="1"/>
</dbReference>
<dbReference type="InterPro" id="IPR047197">
    <property type="entry name" value="THYN1-like_EVE"/>
</dbReference>
<dbReference type="PANTHER" id="PTHR14087">
    <property type="entry name" value="THYMOCYTE NUCLEAR PROTEIN 1"/>
    <property type="match status" value="1"/>
</dbReference>
<dbReference type="EMBL" id="AP025523">
    <property type="protein sequence ID" value="BDE05148.1"/>
    <property type="molecule type" value="Genomic_DNA"/>
</dbReference>
<dbReference type="Proteomes" id="UP001317532">
    <property type="component" value="Chromosome"/>
</dbReference>
<dbReference type="RefSeq" id="WP_317996212.1">
    <property type="nucleotide sequence ID" value="NZ_AP025523.1"/>
</dbReference>
<dbReference type="Gene3D" id="3.10.590.10">
    <property type="entry name" value="ph1033 like domains"/>
    <property type="match status" value="1"/>
</dbReference>
<dbReference type="Pfam" id="PF01878">
    <property type="entry name" value="EVE"/>
    <property type="match status" value="1"/>
</dbReference>
<organism evidence="2 3">
    <name type="scientific">Vulcanimicrobium alpinum</name>
    <dbReference type="NCBI Taxonomy" id="3016050"/>
    <lineage>
        <taxon>Bacteria</taxon>
        <taxon>Bacillati</taxon>
        <taxon>Vulcanimicrobiota</taxon>
        <taxon>Vulcanimicrobiia</taxon>
        <taxon>Vulcanimicrobiales</taxon>
        <taxon>Vulcanimicrobiaceae</taxon>
        <taxon>Vulcanimicrobium</taxon>
    </lineage>
</organism>
<dbReference type="SUPFAM" id="SSF88697">
    <property type="entry name" value="PUA domain-like"/>
    <property type="match status" value="1"/>
</dbReference>
<reference evidence="2 3" key="1">
    <citation type="journal article" date="2022" name="ISME Commun">
        <title>Vulcanimicrobium alpinus gen. nov. sp. nov., the first cultivated representative of the candidate phylum 'Eremiobacterota', is a metabolically versatile aerobic anoxygenic phototroph.</title>
        <authorList>
            <person name="Yabe S."/>
            <person name="Muto K."/>
            <person name="Abe K."/>
            <person name="Yokota A."/>
            <person name="Staudigel H."/>
            <person name="Tebo B.M."/>
        </authorList>
    </citation>
    <scope>NUCLEOTIDE SEQUENCE [LARGE SCALE GENOMIC DNA]</scope>
    <source>
        <strain evidence="2 3">WC8-2</strain>
    </source>
</reference>
<keyword evidence="3" id="KW-1185">Reference proteome</keyword>
<gene>
    <name evidence="2" type="ORF">WPS_04240</name>
</gene>
<dbReference type="AlphaFoldDB" id="A0AAN1XSW0"/>
<dbReference type="PANTHER" id="PTHR14087:SF7">
    <property type="entry name" value="THYMOCYTE NUCLEAR PROTEIN 1"/>
    <property type="match status" value="1"/>
</dbReference>
<name>A0AAN1XSW0_UNVUL</name>
<dbReference type="KEGG" id="vab:WPS_04240"/>